<evidence type="ECO:0000256" key="2">
    <source>
        <dbReference type="ARBA" id="ARBA00009046"/>
    </source>
</evidence>
<dbReference type="CDD" id="cd09641">
    <property type="entry name" value="Cas3''_I"/>
    <property type="match status" value="1"/>
</dbReference>
<evidence type="ECO:0000256" key="8">
    <source>
        <dbReference type="ARBA" id="ARBA00022840"/>
    </source>
</evidence>
<dbReference type="InterPro" id="IPR011545">
    <property type="entry name" value="DEAD/DEAH_box_helicase_dom"/>
</dbReference>
<dbReference type="GO" id="GO:0016787">
    <property type="term" value="F:hydrolase activity"/>
    <property type="evidence" value="ECO:0007669"/>
    <property type="project" value="UniProtKB-KW"/>
</dbReference>
<dbReference type="Pfam" id="PF22590">
    <property type="entry name" value="Cas3-like_C_2"/>
    <property type="match status" value="1"/>
</dbReference>
<dbReference type="InterPro" id="IPR054712">
    <property type="entry name" value="Cas3-like_dom"/>
</dbReference>
<keyword evidence="6" id="KW-0378">Hydrolase</keyword>
<reference evidence="14" key="1">
    <citation type="submission" date="2020-01" db="EMBL/GenBank/DDBJ databases">
        <authorList>
            <person name="Meier V. D."/>
            <person name="Meier V D."/>
        </authorList>
    </citation>
    <scope>NUCLEOTIDE SEQUENCE</scope>
    <source>
        <strain evidence="14">HLG_WM_MAG_01</strain>
    </source>
</reference>
<comment type="similarity">
    <text evidence="10">Belongs to the DEAD box helicase family.</text>
</comment>
<feature type="domain" description="Helicase C-terminal" evidence="12">
    <location>
        <begin position="428"/>
        <end position="600"/>
    </location>
</feature>
<dbReference type="GO" id="GO:0046872">
    <property type="term" value="F:metal ion binding"/>
    <property type="evidence" value="ECO:0007669"/>
    <property type="project" value="UniProtKB-KW"/>
</dbReference>
<dbReference type="GO" id="GO:0005829">
    <property type="term" value="C:cytosol"/>
    <property type="evidence" value="ECO:0007669"/>
    <property type="project" value="TreeGrafter"/>
</dbReference>
<dbReference type="InterPro" id="IPR006483">
    <property type="entry name" value="CRISPR-assoc_Cas3_HD"/>
</dbReference>
<dbReference type="NCBIfam" id="TIGR01587">
    <property type="entry name" value="cas3_core"/>
    <property type="match status" value="1"/>
</dbReference>
<protein>
    <submittedName>
        <fullName evidence="14">CRISPR-associated helicase Cas3</fullName>
    </submittedName>
</protein>
<dbReference type="PROSITE" id="PS51192">
    <property type="entry name" value="HELICASE_ATP_BIND_1"/>
    <property type="match status" value="1"/>
</dbReference>
<evidence type="ECO:0000313" key="14">
    <source>
        <dbReference type="EMBL" id="CAA6826324.1"/>
    </source>
</evidence>
<keyword evidence="3" id="KW-0540">Nuclease</keyword>
<dbReference type="InterPro" id="IPR006474">
    <property type="entry name" value="Helicase_Cas3_CRISPR-ass_core"/>
</dbReference>
<dbReference type="InterPro" id="IPR050079">
    <property type="entry name" value="DEAD_box_RNA_helicase"/>
</dbReference>
<evidence type="ECO:0000256" key="1">
    <source>
        <dbReference type="ARBA" id="ARBA00006847"/>
    </source>
</evidence>
<dbReference type="Gene3D" id="3.40.50.300">
    <property type="entry name" value="P-loop containing nucleotide triphosphate hydrolases"/>
    <property type="match status" value="2"/>
</dbReference>
<evidence type="ECO:0000259" key="11">
    <source>
        <dbReference type="PROSITE" id="PS51192"/>
    </source>
</evidence>
<dbReference type="PROSITE" id="PS51194">
    <property type="entry name" value="HELICASE_CTER"/>
    <property type="match status" value="1"/>
</dbReference>
<dbReference type="InterPro" id="IPR014001">
    <property type="entry name" value="Helicase_ATP-bd"/>
</dbReference>
<keyword evidence="8" id="KW-0067">ATP-binding</keyword>
<proteinExistence type="inferred from homology"/>
<dbReference type="SMART" id="SM00490">
    <property type="entry name" value="HELICc"/>
    <property type="match status" value="1"/>
</dbReference>
<comment type="similarity">
    <text evidence="2">In the central section; belongs to the CRISPR-associated helicase Cas3 family.</text>
</comment>
<evidence type="ECO:0000256" key="9">
    <source>
        <dbReference type="ARBA" id="ARBA00023118"/>
    </source>
</evidence>
<dbReference type="GO" id="GO:0005524">
    <property type="term" value="F:ATP binding"/>
    <property type="evidence" value="ECO:0007669"/>
    <property type="project" value="UniProtKB-KW"/>
</dbReference>
<evidence type="ECO:0000259" key="13">
    <source>
        <dbReference type="PROSITE" id="PS51643"/>
    </source>
</evidence>
<dbReference type="EMBL" id="CACVAS010000147">
    <property type="protein sequence ID" value="CAA6826324.1"/>
    <property type="molecule type" value="Genomic_DNA"/>
</dbReference>
<sequence>MLAKSDGLSLEQHTQDLLDVAEEFKKAFPTLEKFFKSSEFWNDLKFSILFHDIGKSTKGFQNLMSNNQKYRFRHEVLSAIVAQNYTDNEMIINAVLSHHKNFDKLKELFNEYDNNEKYNQDRWISKEFEELDFFWINKFLLTQNIEIRELKINDLKSVVKKWTSKRSRRKISELEKFQNIFLSASLSICDHNASAGIQKIPIIEQDNFNFLYNTKYKPYHHQKASWNTKENALLIAPTGQGKTESSLGWLQTQLSIRQGRAFYILPFTASINAMTKRVSNKGKGFGDESLVGLLHGKSKFFIDEYYERKEGQSLKDLIDINKKIIKPFKVVTPFQILKWAFGVKGFEKGFTELAGSYLIFDEIHIYDRELFRRILFFIEWLIEKLEVKVFIMTATMPTFMQEHIKNTLNIKKEIRPDKKLINGIKRHKIKLLDLAIDKQKSFIQSKIDDSKTVLVVCNTVAKAQEMYDAIECDTKTLLHSGFNARDRTKKEKEVQSDNKPQLLVGTQAIEVSLDIDYDLIVTEPAPLDALLQRFGRVNREEKRVMKENDEANCFVISVIEDVHKLIYKEENLIENTLLELEKIENIVVNEDMVQSLLDKIYEPFELNFDDLREQFRGYLDNLYPFNIYEESEEGFFSQFDGIEVLPIELEDEFRQFIENKKYLEAEKLFVSISKNRYRMHKDKITFFEAYGYKRVFPVVALHYSSDIGLTNDEVENIEQRNGYL</sequence>
<dbReference type="SUPFAM" id="SSF52540">
    <property type="entry name" value="P-loop containing nucleoside triphosphate hydrolases"/>
    <property type="match status" value="1"/>
</dbReference>
<dbReference type="SMART" id="SM00487">
    <property type="entry name" value="DEXDc"/>
    <property type="match status" value="1"/>
</dbReference>
<dbReference type="Pfam" id="PF00270">
    <property type="entry name" value="DEAD"/>
    <property type="match status" value="1"/>
</dbReference>
<dbReference type="AlphaFoldDB" id="A0A6S6U3T4"/>
<dbReference type="GO" id="GO:0003676">
    <property type="term" value="F:nucleic acid binding"/>
    <property type="evidence" value="ECO:0007669"/>
    <property type="project" value="InterPro"/>
</dbReference>
<evidence type="ECO:0000256" key="10">
    <source>
        <dbReference type="ARBA" id="ARBA00038437"/>
    </source>
</evidence>
<dbReference type="PANTHER" id="PTHR47959">
    <property type="entry name" value="ATP-DEPENDENT RNA HELICASE RHLE-RELATED"/>
    <property type="match status" value="1"/>
</dbReference>
<accession>A0A6S6U3T4</accession>
<dbReference type="InterPro" id="IPR027417">
    <property type="entry name" value="P-loop_NTPase"/>
</dbReference>
<keyword evidence="9" id="KW-0051">Antiviral defense</keyword>
<dbReference type="Gene3D" id="1.10.3210.30">
    <property type="match status" value="1"/>
</dbReference>
<dbReference type="InterPro" id="IPR038257">
    <property type="entry name" value="CRISPR-assoc_Cas3_HD_sf"/>
</dbReference>
<gene>
    <name evidence="14" type="ORF">HELGO_WM1562</name>
</gene>
<comment type="similarity">
    <text evidence="1">In the N-terminal section; belongs to the CRISPR-associated nuclease Cas3-HD family.</text>
</comment>
<evidence type="ECO:0000256" key="5">
    <source>
        <dbReference type="ARBA" id="ARBA00022741"/>
    </source>
</evidence>
<dbReference type="PANTHER" id="PTHR47959:SF16">
    <property type="entry name" value="CRISPR-ASSOCIATED NUCLEASE_HELICASE CAS3-RELATED"/>
    <property type="match status" value="1"/>
</dbReference>
<dbReference type="Pfam" id="PF18019">
    <property type="entry name" value="Cas3_HD"/>
    <property type="match status" value="1"/>
</dbReference>
<keyword evidence="7" id="KW-0347">Helicase</keyword>
<evidence type="ECO:0000256" key="4">
    <source>
        <dbReference type="ARBA" id="ARBA00022723"/>
    </source>
</evidence>
<name>A0A6S6U3T4_9BACT</name>
<dbReference type="GO" id="GO:0051607">
    <property type="term" value="P:defense response to virus"/>
    <property type="evidence" value="ECO:0007669"/>
    <property type="project" value="UniProtKB-KW"/>
</dbReference>
<feature type="domain" description="Helicase ATP-binding" evidence="11">
    <location>
        <begin position="223"/>
        <end position="414"/>
    </location>
</feature>
<dbReference type="InterPro" id="IPR001650">
    <property type="entry name" value="Helicase_C-like"/>
</dbReference>
<dbReference type="NCBIfam" id="TIGR01596">
    <property type="entry name" value="cas3_HD"/>
    <property type="match status" value="1"/>
</dbReference>
<dbReference type="GO" id="GO:0003724">
    <property type="term" value="F:RNA helicase activity"/>
    <property type="evidence" value="ECO:0007669"/>
    <property type="project" value="TreeGrafter"/>
</dbReference>
<evidence type="ECO:0000256" key="6">
    <source>
        <dbReference type="ARBA" id="ARBA00022801"/>
    </source>
</evidence>
<evidence type="ECO:0000256" key="7">
    <source>
        <dbReference type="ARBA" id="ARBA00022806"/>
    </source>
</evidence>
<organism evidence="14">
    <name type="scientific">uncultured Sulfurovum sp</name>
    <dbReference type="NCBI Taxonomy" id="269237"/>
    <lineage>
        <taxon>Bacteria</taxon>
        <taxon>Pseudomonadati</taxon>
        <taxon>Campylobacterota</taxon>
        <taxon>Epsilonproteobacteria</taxon>
        <taxon>Campylobacterales</taxon>
        <taxon>Sulfurovaceae</taxon>
        <taxon>Sulfurovum</taxon>
        <taxon>environmental samples</taxon>
    </lineage>
</organism>
<dbReference type="GO" id="GO:0004518">
    <property type="term" value="F:nuclease activity"/>
    <property type="evidence" value="ECO:0007669"/>
    <property type="project" value="UniProtKB-KW"/>
</dbReference>
<evidence type="ECO:0000256" key="3">
    <source>
        <dbReference type="ARBA" id="ARBA00022722"/>
    </source>
</evidence>
<keyword evidence="5" id="KW-0547">Nucleotide-binding</keyword>
<feature type="domain" description="HD Cas3-type" evidence="13">
    <location>
        <begin position="3"/>
        <end position="192"/>
    </location>
</feature>
<keyword evidence="4" id="KW-0479">Metal-binding</keyword>
<evidence type="ECO:0000259" key="12">
    <source>
        <dbReference type="PROSITE" id="PS51194"/>
    </source>
</evidence>
<dbReference type="PROSITE" id="PS51643">
    <property type="entry name" value="HD_CAS3"/>
    <property type="match status" value="1"/>
</dbReference>